<feature type="compositionally biased region" description="Polar residues" evidence="1">
    <location>
        <begin position="102"/>
        <end position="114"/>
    </location>
</feature>
<sequence length="144" mass="15843">MTAAELFTAQGKASQLNLIFFKWSNENSRYLLLLQVTLRNYGISGDHSSSGLDNEGLHIFVSDTHVIYAKLDEAIFYVEEKESDSGLDTGPSDQDDLVGNEHGNNAGANTQNRANGDETPVENERDGRNESNKSCYGSKRIAII</sequence>
<dbReference type="AlphaFoldDB" id="A0A2G5B7S3"/>
<dbReference type="Proteomes" id="UP000242474">
    <property type="component" value="Unassembled WGS sequence"/>
</dbReference>
<reference evidence="2 3" key="1">
    <citation type="journal article" date="2015" name="Genome Biol. Evol.">
        <title>Phylogenomic analyses indicate that early fungi evolved digesting cell walls of algal ancestors of land plants.</title>
        <authorList>
            <person name="Chang Y."/>
            <person name="Wang S."/>
            <person name="Sekimoto S."/>
            <person name="Aerts A.L."/>
            <person name="Choi C."/>
            <person name="Clum A."/>
            <person name="LaButti K.M."/>
            <person name="Lindquist E.A."/>
            <person name="Yee Ngan C."/>
            <person name="Ohm R.A."/>
            <person name="Salamov A.A."/>
            <person name="Grigoriev I.V."/>
            <person name="Spatafora J.W."/>
            <person name="Berbee M.L."/>
        </authorList>
    </citation>
    <scope>NUCLEOTIDE SEQUENCE [LARGE SCALE GENOMIC DNA]</scope>
    <source>
        <strain evidence="2 3">NRRL 1564</strain>
    </source>
</reference>
<accession>A0A2G5B7S3</accession>
<dbReference type="EMBL" id="KZ303510">
    <property type="protein sequence ID" value="PIA15032.1"/>
    <property type="molecule type" value="Genomic_DNA"/>
</dbReference>
<evidence type="ECO:0000313" key="2">
    <source>
        <dbReference type="EMBL" id="PIA15032.1"/>
    </source>
</evidence>
<protein>
    <submittedName>
        <fullName evidence="2">Uncharacterized protein</fullName>
    </submittedName>
</protein>
<name>A0A2G5B7S3_COERN</name>
<feature type="compositionally biased region" description="Basic and acidic residues" evidence="1">
    <location>
        <begin position="122"/>
        <end position="131"/>
    </location>
</feature>
<feature type="region of interest" description="Disordered" evidence="1">
    <location>
        <begin position="82"/>
        <end position="144"/>
    </location>
</feature>
<organism evidence="2 3">
    <name type="scientific">Coemansia reversa (strain ATCC 12441 / NRRL 1564)</name>
    <dbReference type="NCBI Taxonomy" id="763665"/>
    <lineage>
        <taxon>Eukaryota</taxon>
        <taxon>Fungi</taxon>
        <taxon>Fungi incertae sedis</taxon>
        <taxon>Zoopagomycota</taxon>
        <taxon>Kickxellomycotina</taxon>
        <taxon>Kickxellomycetes</taxon>
        <taxon>Kickxellales</taxon>
        <taxon>Kickxellaceae</taxon>
        <taxon>Coemansia</taxon>
    </lineage>
</organism>
<proteinExistence type="predicted"/>
<keyword evidence="3" id="KW-1185">Reference proteome</keyword>
<gene>
    <name evidence="2" type="ORF">COEREDRAFT_88138</name>
</gene>
<evidence type="ECO:0000313" key="3">
    <source>
        <dbReference type="Proteomes" id="UP000242474"/>
    </source>
</evidence>
<evidence type="ECO:0000256" key="1">
    <source>
        <dbReference type="SAM" id="MobiDB-lite"/>
    </source>
</evidence>